<dbReference type="Pfam" id="PF13340">
    <property type="entry name" value="DUF4096"/>
    <property type="match status" value="1"/>
</dbReference>
<protein>
    <submittedName>
        <fullName evidence="3">Uncharacterized protein</fullName>
    </submittedName>
</protein>
<evidence type="ECO:0000259" key="1">
    <source>
        <dbReference type="Pfam" id="PF01609"/>
    </source>
</evidence>
<dbReference type="InterPro" id="IPR025161">
    <property type="entry name" value="IS402-like_dom"/>
</dbReference>
<dbReference type="EMBL" id="LAZR01049687">
    <property type="protein sequence ID" value="KKK89055.1"/>
    <property type="molecule type" value="Genomic_DNA"/>
</dbReference>
<dbReference type="GO" id="GO:0006313">
    <property type="term" value="P:DNA transposition"/>
    <property type="evidence" value="ECO:0007669"/>
    <property type="project" value="InterPro"/>
</dbReference>
<dbReference type="NCBIfam" id="NF033580">
    <property type="entry name" value="transpos_IS5_3"/>
    <property type="match status" value="1"/>
</dbReference>
<sequence>MPRTMLKDEHWTRLKPILLELNIYDKGNLRQTVEGVLYRMRVGCPWRDLPTCFGKPNTIYKAYQRWSRSNKLIALFTLLIKDADLEWVFIDGTHIKAHQHSSGGNENLQSISKSVAGRATKIHLAVDAHGNPITFILSDGTTHDVKVAPDLVDKVNLSNTEVLCADKGYDSDALRAHIEQAGTRDNIPRKRNTQSSNDHMDWDLYKARHLVENAFAKLKQYRAVATRFDKLKQSYENTVALACAYIWLKL</sequence>
<accession>A0A0F8ZSU5</accession>
<evidence type="ECO:0000313" key="3">
    <source>
        <dbReference type="EMBL" id="KKK89055.1"/>
    </source>
</evidence>
<dbReference type="PANTHER" id="PTHR30007">
    <property type="entry name" value="PHP DOMAIN PROTEIN"/>
    <property type="match status" value="1"/>
</dbReference>
<dbReference type="AlphaFoldDB" id="A0A0F8ZSU5"/>
<dbReference type="GO" id="GO:0004803">
    <property type="term" value="F:transposase activity"/>
    <property type="evidence" value="ECO:0007669"/>
    <property type="project" value="InterPro"/>
</dbReference>
<reference evidence="3" key="1">
    <citation type="journal article" date="2015" name="Nature">
        <title>Complex archaea that bridge the gap between prokaryotes and eukaryotes.</title>
        <authorList>
            <person name="Spang A."/>
            <person name="Saw J.H."/>
            <person name="Jorgensen S.L."/>
            <person name="Zaremba-Niedzwiedzka K."/>
            <person name="Martijn J."/>
            <person name="Lind A.E."/>
            <person name="van Eijk R."/>
            <person name="Schleper C."/>
            <person name="Guy L."/>
            <person name="Ettema T.J."/>
        </authorList>
    </citation>
    <scope>NUCLEOTIDE SEQUENCE</scope>
</reference>
<evidence type="ECO:0000259" key="2">
    <source>
        <dbReference type="Pfam" id="PF13340"/>
    </source>
</evidence>
<dbReference type="GO" id="GO:0003677">
    <property type="term" value="F:DNA binding"/>
    <property type="evidence" value="ECO:0007669"/>
    <property type="project" value="InterPro"/>
</dbReference>
<dbReference type="InterPro" id="IPR002559">
    <property type="entry name" value="Transposase_11"/>
</dbReference>
<feature type="domain" description="Transposase IS4-like" evidence="1">
    <location>
        <begin position="88"/>
        <end position="247"/>
    </location>
</feature>
<dbReference type="Pfam" id="PF01609">
    <property type="entry name" value="DDE_Tnp_1"/>
    <property type="match status" value="1"/>
</dbReference>
<feature type="domain" description="Insertion element IS402-like" evidence="2">
    <location>
        <begin position="6"/>
        <end position="71"/>
    </location>
</feature>
<organism evidence="3">
    <name type="scientific">marine sediment metagenome</name>
    <dbReference type="NCBI Taxonomy" id="412755"/>
    <lineage>
        <taxon>unclassified sequences</taxon>
        <taxon>metagenomes</taxon>
        <taxon>ecological metagenomes</taxon>
    </lineage>
</organism>
<dbReference type="PANTHER" id="PTHR30007:SF1">
    <property type="entry name" value="BLR1914 PROTEIN"/>
    <property type="match status" value="1"/>
</dbReference>
<gene>
    <name evidence="3" type="ORF">LCGC14_2736960</name>
</gene>
<name>A0A0F8ZSU5_9ZZZZ</name>
<proteinExistence type="predicted"/>
<comment type="caution">
    <text evidence="3">The sequence shown here is derived from an EMBL/GenBank/DDBJ whole genome shotgun (WGS) entry which is preliminary data.</text>
</comment>